<keyword evidence="1 4" id="KW-0349">Heme</keyword>
<keyword evidence="2 4" id="KW-0479">Metal-binding</keyword>
<accession>G8TTZ8</accession>
<dbReference type="Gene3D" id="1.10.760.10">
    <property type="entry name" value="Cytochrome c-like domain"/>
    <property type="match status" value="1"/>
</dbReference>
<dbReference type="PROSITE" id="PS51007">
    <property type="entry name" value="CYTC"/>
    <property type="match status" value="1"/>
</dbReference>
<reference evidence="7 8" key="2">
    <citation type="journal article" date="2012" name="Stand. Genomic Sci.">
        <title>Complete genome sequence of the moderately thermophilic mineral-sulfide-oxidizing firmicute Sulfobacillus acidophilus type strain (NAL(T)).</title>
        <authorList>
            <person name="Anderson I."/>
            <person name="Chertkov O."/>
            <person name="Chen A."/>
            <person name="Saunders E."/>
            <person name="Lapidus A."/>
            <person name="Nolan M."/>
            <person name="Lucas S."/>
            <person name="Hammon N."/>
            <person name="Deshpande S."/>
            <person name="Cheng J.F."/>
            <person name="Han C."/>
            <person name="Tapia R."/>
            <person name="Goodwin L.A."/>
            <person name="Pitluck S."/>
            <person name="Liolios K."/>
            <person name="Pagani I."/>
            <person name="Ivanova N."/>
            <person name="Mikhailova N."/>
            <person name="Pati A."/>
            <person name="Palaniappan K."/>
            <person name="Land M."/>
            <person name="Pan C."/>
            <person name="Rohde M."/>
            <person name="Pukall R."/>
            <person name="Goker M."/>
            <person name="Detter J.C."/>
            <person name="Woyke T."/>
            <person name="Bristow J."/>
            <person name="Eisen J.A."/>
            <person name="Markowitz V."/>
            <person name="Hugenholtz P."/>
            <person name="Kyrpides N.C."/>
            <person name="Klenk H.P."/>
            <person name="Mavromatis K."/>
        </authorList>
    </citation>
    <scope>NUCLEOTIDE SEQUENCE [LARGE SCALE GENOMIC DNA]</scope>
    <source>
        <strain evidence="8">ATCC 700253 / DSM 10332 / NAL</strain>
    </source>
</reference>
<dbReference type="Proteomes" id="UP000005439">
    <property type="component" value="Chromosome"/>
</dbReference>
<dbReference type="KEGG" id="sap:Sulac_1089"/>
<keyword evidence="3 4" id="KW-0408">Iron</keyword>
<evidence type="ECO:0000256" key="1">
    <source>
        <dbReference type="ARBA" id="ARBA00022617"/>
    </source>
</evidence>
<evidence type="ECO:0000256" key="5">
    <source>
        <dbReference type="SAM" id="MobiDB-lite"/>
    </source>
</evidence>
<sequence length="169" mass="17266">MIFTQKAKTRVFLIGTALWLGMAGITGCGHSAPPSSHSKHPPARKTSVAKPQSRRSGAPTSPAPRTAAPAVPVGNVKAGAALFQKSCQSCHGPQGSGSHSGPALKASALVISRFGTQSALEGFIAHNMPASNPGSLSPQQAADAAAYVWHLAKEPPPPKKPLGKAGHHH</sequence>
<evidence type="ECO:0000256" key="4">
    <source>
        <dbReference type="PROSITE-ProRule" id="PRU00433"/>
    </source>
</evidence>
<feature type="region of interest" description="Disordered" evidence="5">
    <location>
        <begin position="30"/>
        <end position="70"/>
    </location>
</feature>
<dbReference type="InterPro" id="IPR009056">
    <property type="entry name" value="Cyt_c-like_dom"/>
</dbReference>
<evidence type="ECO:0000259" key="6">
    <source>
        <dbReference type="PROSITE" id="PS51007"/>
    </source>
</evidence>
<name>G8TTZ8_SULAD</name>
<proteinExistence type="predicted"/>
<evidence type="ECO:0000256" key="2">
    <source>
        <dbReference type="ARBA" id="ARBA00022723"/>
    </source>
</evidence>
<dbReference type="InterPro" id="IPR036909">
    <property type="entry name" value="Cyt_c-like_dom_sf"/>
</dbReference>
<evidence type="ECO:0000256" key="3">
    <source>
        <dbReference type="ARBA" id="ARBA00023004"/>
    </source>
</evidence>
<reference evidence="8" key="1">
    <citation type="submission" date="2011-12" db="EMBL/GenBank/DDBJ databases">
        <title>The complete genome of chromosome of Sulfobacillus acidophilus DSM 10332.</title>
        <authorList>
            <person name="Lucas S."/>
            <person name="Han J."/>
            <person name="Lapidus A."/>
            <person name="Bruce D."/>
            <person name="Goodwin L."/>
            <person name="Pitluck S."/>
            <person name="Peters L."/>
            <person name="Kyrpides N."/>
            <person name="Mavromatis K."/>
            <person name="Ivanova N."/>
            <person name="Mikhailova N."/>
            <person name="Chertkov O."/>
            <person name="Saunders E."/>
            <person name="Detter J.C."/>
            <person name="Tapia R."/>
            <person name="Han C."/>
            <person name="Land M."/>
            <person name="Hauser L."/>
            <person name="Markowitz V."/>
            <person name="Cheng J.-F."/>
            <person name="Hugenholtz P."/>
            <person name="Woyke T."/>
            <person name="Wu D."/>
            <person name="Pukall R."/>
            <person name="Gehrich-Schroeter G."/>
            <person name="Schneider S."/>
            <person name="Klenk H.-P."/>
            <person name="Eisen J.A."/>
        </authorList>
    </citation>
    <scope>NUCLEOTIDE SEQUENCE [LARGE SCALE GENOMIC DNA]</scope>
    <source>
        <strain evidence="8">ATCC 700253 / DSM 10332 / NAL</strain>
    </source>
</reference>
<dbReference type="PROSITE" id="PS51257">
    <property type="entry name" value="PROKAR_LIPOPROTEIN"/>
    <property type="match status" value="1"/>
</dbReference>
<dbReference type="SUPFAM" id="SSF46626">
    <property type="entry name" value="Cytochrome c"/>
    <property type="match status" value="1"/>
</dbReference>
<feature type="compositionally biased region" description="Low complexity" evidence="5">
    <location>
        <begin position="56"/>
        <end position="70"/>
    </location>
</feature>
<dbReference type="STRING" id="679936.Sulac_1089"/>
<dbReference type="Pfam" id="PF13442">
    <property type="entry name" value="Cytochrome_CBB3"/>
    <property type="match status" value="1"/>
</dbReference>
<keyword evidence="8" id="KW-1185">Reference proteome</keyword>
<dbReference type="HOGENOM" id="CLU_1577687_0_0_9"/>
<feature type="domain" description="Cytochrome c" evidence="6">
    <location>
        <begin position="74"/>
        <end position="152"/>
    </location>
</feature>
<dbReference type="GO" id="GO:0046872">
    <property type="term" value="F:metal ion binding"/>
    <property type="evidence" value="ECO:0007669"/>
    <property type="project" value="UniProtKB-KW"/>
</dbReference>
<dbReference type="EMBL" id="CP003179">
    <property type="protein sequence ID" value="AEW04589.1"/>
    <property type="molecule type" value="Genomic_DNA"/>
</dbReference>
<organism evidence="7 8">
    <name type="scientific">Sulfobacillus acidophilus (strain ATCC 700253 / DSM 10332 / NAL)</name>
    <dbReference type="NCBI Taxonomy" id="679936"/>
    <lineage>
        <taxon>Bacteria</taxon>
        <taxon>Bacillati</taxon>
        <taxon>Bacillota</taxon>
        <taxon>Clostridia</taxon>
        <taxon>Eubacteriales</taxon>
        <taxon>Clostridiales Family XVII. Incertae Sedis</taxon>
        <taxon>Sulfobacillus</taxon>
    </lineage>
</organism>
<dbReference type="GO" id="GO:0009055">
    <property type="term" value="F:electron transfer activity"/>
    <property type="evidence" value="ECO:0007669"/>
    <property type="project" value="InterPro"/>
</dbReference>
<protein>
    <submittedName>
        <fullName evidence="7">Cytochrome c class I</fullName>
    </submittedName>
</protein>
<dbReference type="AlphaFoldDB" id="G8TTZ8"/>
<gene>
    <name evidence="7" type="ordered locus">Sulac_1089</name>
</gene>
<dbReference type="PATRIC" id="fig|679936.5.peg.1148"/>
<evidence type="ECO:0000313" key="8">
    <source>
        <dbReference type="Proteomes" id="UP000005439"/>
    </source>
</evidence>
<dbReference type="GO" id="GO:0020037">
    <property type="term" value="F:heme binding"/>
    <property type="evidence" value="ECO:0007669"/>
    <property type="project" value="InterPro"/>
</dbReference>
<evidence type="ECO:0000313" key="7">
    <source>
        <dbReference type="EMBL" id="AEW04589.1"/>
    </source>
</evidence>